<comment type="caution">
    <text evidence="2">The sequence shown here is derived from an EMBL/GenBank/DDBJ whole genome shotgun (WGS) entry which is preliminary data.</text>
</comment>
<organism evidence="2 3">
    <name type="scientific">Rhodocollybia butyracea</name>
    <dbReference type="NCBI Taxonomy" id="206335"/>
    <lineage>
        <taxon>Eukaryota</taxon>
        <taxon>Fungi</taxon>
        <taxon>Dikarya</taxon>
        <taxon>Basidiomycota</taxon>
        <taxon>Agaricomycotina</taxon>
        <taxon>Agaricomycetes</taxon>
        <taxon>Agaricomycetidae</taxon>
        <taxon>Agaricales</taxon>
        <taxon>Marasmiineae</taxon>
        <taxon>Omphalotaceae</taxon>
        <taxon>Rhodocollybia</taxon>
    </lineage>
</organism>
<feature type="transmembrane region" description="Helical" evidence="1">
    <location>
        <begin position="111"/>
        <end position="132"/>
    </location>
</feature>
<evidence type="ECO:0000313" key="3">
    <source>
        <dbReference type="Proteomes" id="UP000772434"/>
    </source>
</evidence>
<dbReference type="AlphaFoldDB" id="A0A9P5PV44"/>
<keyword evidence="1" id="KW-0812">Transmembrane</keyword>
<accession>A0A9P5PV44</accession>
<sequence length="232" mass="24016">MIAGLSKAVTLYLAPLLSATAILLSLFAFLAPVVMLNDRVSLLTVSPATTNGSSVDGPSVFLGALGSCSRTDGAAAVNCTIASLSPVYDLSVLPSSAPLLTLSAPPSGTPAFIAISLAFSILFFITFTMISLRHKMGGKISATLDKPVIQSFSAWIGFFGFFIGLTAFLILRMLLGKSVDDFNAGISSLGSGAPQLIASSGNGFTMIWVAYAFYAVPVIASMTKINVTQTKA</sequence>
<keyword evidence="3" id="KW-1185">Reference proteome</keyword>
<dbReference type="OrthoDB" id="2575000at2759"/>
<keyword evidence="1" id="KW-1133">Transmembrane helix</keyword>
<feature type="transmembrane region" description="Helical" evidence="1">
    <location>
        <begin position="12"/>
        <end position="35"/>
    </location>
</feature>
<feature type="transmembrane region" description="Helical" evidence="1">
    <location>
        <begin position="195"/>
        <end position="216"/>
    </location>
</feature>
<proteinExistence type="predicted"/>
<evidence type="ECO:0000256" key="1">
    <source>
        <dbReference type="SAM" id="Phobius"/>
    </source>
</evidence>
<gene>
    <name evidence="2" type="ORF">BDP27DRAFT_1223169</name>
</gene>
<evidence type="ECO:0000313" key="2">
    <source>
        <dbReference type="EMBL" id="KAF9069057.1"/>
    </source>
</evidence>
<feature type="transmembrane region" description="Helical" evidence="1">
    <location>
        <begin position="152"/>
        <end position="175"/>
    </location>
</feature>
<dbReference type="Proteomes" id="UP000772434">
    <property type="component" value="Unassembled WGS sequence"/>
</dbReference>
<dbReference type="EMBL" id="JADNRY010000054">
    <property type="protein sequence ID" value="KAF9069057.1"/>
    <property type="molecule type" value="Genomic_DNA"/>
</dbReference>
<protein>
    <submittedName>
        <fullName evidence="2">Uncharacterized protein</fullName>
    </submittedName>
</protein>
<keyword evidence="1" id="KW-0472">Membrane</keyword>
<reference evidence="2" key="1">
    <citation type="submission" date="2020-11" db="EMBL/GenBank/DDBJ databases">
        <authorList>
            <consortium name="DOE Joint Genome Institute"/>
            <person name="Ahrendt S."/>
            <person name="Riley R."/>
            <person name="Andreopoulos W."/>
            <person name="Labutti K."/>
            <person name="Pangilinan J."/>
            <person name="Ruiz-Duenas F.J."/>
            <person name="Barrasa J.M."/>
            <person name="Sanchez-Garcia M."/>
            <person name="Camarero S."/>
            <person name="Miyauchi S."/>
            <person name="Serrano A."/>
            <person name="Linde D."/>
            <person name="Babiker R."/>
            <person name="Drula E."/>
            <person name="Ayuso-Fernandez I."/>
            <person name="Pacheco R."/>
            <person name="Padilla G."/>
            <person name="Ferreira P."/>
            <person name="Barriuso J."/>
            <person name="Kellner H."/>
            <person name="Castanera R."/>
            <person name="Alfaro M."/>
            <person name="Ramirez L."/>
            <person name="Pisabarro A.G."/>
            <person name="Kuo A."/>
            <person name="Tritt A."/>
            <person name="Lipzen A."/>
            <person name="He G."/>
            <person name="Yan M."/>
            <person name="Ng V."/>
            <person name="Cullen D."/>
            <person name="Martin F."/>
            <person name="Rosso M.-N."/>
            <person name="Henrissat B."/>
            <person name="Hibbett D."/>
            <person name="Martinez A.T."/>
            <person name="Grigoriev I.V."/>
        </authorList>
    </citation>
    <scope>NUCLEOTIDE SEQUENCE</scope>
    <source>
        <strain evidence="2">AH 40177</strain>
    </source>
</reference>
<name>A0A9P5PV44_9AGAR</name>